<dbReference type="OrthoDB" id="9779191at2"/>
<dbReference type="EMBL" id="LDJM01000004">
    <property type="protein sequence ID" value="KRG79367.1"/>
    <property type="molecule type" value="Genomic_DNA"/>
</dbReference>
<dbReference type="PANTHER" id="PTHR37423">
    <property type="entry name" value="SOLUBLE LYTIC MUREIN TRANSGLYCOSYLASE-RELATED"/>
    <property type="match status" value="1"/>
</dbReference>
<keyword evidence="3 6" id="KW-0564">Palmitate</keyword>
<evidence type="ECO:0000256" key="4">
    <source>
        <dbReference type="ARBA" id="ARBA00023237"/>
    </source>
</evidence>
<dbReference type="GO" id="GO:1990063">
    <property type="term" value="C:Bam protein complex"/>
    <property type="evidence" value="ECO:0007669"/>
    <property type="project" value="TreeGrafter"/>
</dbReference>
<proteinExistence type="inferred from homology"/>
<comment type="subunit">
    <text evidence="6">Part of the Bam complex.</text>
</comment>
<reference evidence="8 9" key="1">
    <citation type="submission" date="2015-05" db="EMBL/GenBank/DDBJ databases">
        <title>Genome sequencing and analysis of members of genus Stenotrophomonas.</title>
        <authorList>
            <person name="Patil P.P."/>
            <person name="Midha S."/>
            <person name="Patil P.B."/>
        </authorList>
    </citation>
    <scope>NUCLEOTIDE SEQUENCE [LARGE SCALE GENOMIC DNA]</scope>
    <source>
        <strain evidence="8 9">DSM 24757</strain>
    </source>
</reference>
<evidence type="ECO:0000256" key="6">
    <source>
        <dbReference type="HAMAP-Rule" id="MF_00922"/>
    </source>
</evidence>
<dbReference type="InterPro" id="IPR039565">
    <property type="entry name" value="BamD-like"/>
</dbReference>
<dbReference type="SUPFAM" id="SSF48452">
    <property type="entry name" value="TPR-like"/>
    <property type="match status" value="2"/>
</dbReference>
<gene>
    <name evidence="6" type="primary">bamD</name>
    <name evidence="8" type="ORF">ABB30_00880</name>
</gene>
<protein>
    <recommendedName>
        <fullName evidence="6">Outer membrane protein assembly factor BamD</fullName>
    </recommendedName>
</protein>
<keyword evidence="4 6" id="KW-0998">Cell outer membrane</keyword>
<evidence type="ECO:0000313" key="9">
    <source>
        <dbReference type="Proteomes" id="UP000050956"/>
    </source>
</evidence>
<accession>A0A0R0DLN1</accession>
<evidence type="ECO:0000259" key="7">
    <source>
        <dbReference type="Pfam" id="PF13525"/>
    </source>
</evidence>
<comment type="similarity">
    <text evidence="6">Belongs to the BamD family.</text>
</comment>
<dbReference type="Pfam" id="PF13525">
    <property type="entry name" value="YfiO"/>
    <property type="match status" value="1"/>
</dbReference>
<dbReference type="Gene3D" id="1.25.40.10">
    <property type="entry name" value="Tetratricopeptide repeat domain"/>
    <property type="match status" value="1"/>
</dbReference>
<dbReference type="PANTHER" id="PTHR37423:SF1">
    <property type="entry name" value="OUTER MEMBRANE PROTEIN ASSEMBLY FACTOR BAMD"/>
    <property type="match status" value="1"/>
</dbReference>
<dbReference type="CDD" id="cd15830">
    <property type="entry name" value="BamD"/>
    <property type="match status" value="1"/>
</dbReference>
<keyword evidence="2 6" id="KW-0472">Membrane</keyword>
<evidence type="ECO:0000256" key="3">
    <source>
        <dbReference type="ARBA" id="ARBA00023139"/>
    </source>
</evidence>
<dbReference type="PROSITE" id="PS51257">
    <property type="entry name" value="PROKAR_LIPOPROTEIN"/>
    <property type="match status" value="1"/>
</dbReference>
<sequence>MIRRSSPMSSSARLAGLILLGTLAVTGCSRGTKDDAPEGTPVQTLYQDSLKLLEAGNWSGAEAGYRRLLAQYPYGPYTEQALIETAYAQYKAGKHDDAVSSIDRFIRTYPTHRNIAYLYYLRGLANSNRDTVFLRRVWSLDSSRRDLSAPRQAFADFGIVVDRYPNSRYAADARKRMGELRDTFAMGELNSGLYYLRRGAWTSAAGRANFVLETYPDTTYQADAVALLGAAYEGLGNQELAASARNRLASLDAQHPYLSGDWPKYSWMIRKLNPFAGEKSPLTGERNATMNRK</sequence>
<keyword evidence="1 6" id="KW-0732">Signal</keyword>
<dbReference type="GO" id="GO:0051205">
    <property type="term" value="P:protein insertion into membrane"/>
    <property type="evidence" value="ECO:0007669"/>
    <property type="project" value="UniProtKB-UniRule"/>
</dbReference>
<dbReference type="RefSeq" id="WP_057636359.1">
    <property type="nucleotide sequence ID" value="NZ_LDJM01000004.1"/>
</dbReference>
<comment type="caution">
    <text evidence="8">The sequence shown here is derived from an EMBL/GenBank/DDBJ whole genome shotgun (WGS) entry which is preliminary data.</text>
</comment>
<keyword evidence="9" id="KW-1185">Reference proteome</keyword>
<dbReference type="STRING" id="336566.ABB30_00880"/>
<dbReference type="Proteomes" id="UP000050956">
    <property type="component" value="Unassembled WGS sequence"/>
</dbReference>
<evidence type="ECO:0000256" key="1">
    <source>
        <dbReference type="ARBA" id="ARBA00022729"/>
    </source>
</evidence>
<dbReference type="PATRIC" id="fig|336566.3.peg.2216"/>
<organism evidence="8 9">
    <name type="scientific">Stenotrophomonas ginsengisoli</name>
    <dbReference type="NCBI Taxonomy" id="336566"/>
    <lineage>
        <taxon>Bacteria</taxon>
        <taxon>Pseudomonadati</taxon>
        <taxon>Pseudomonadota</taxon>
        <taxon>Gammaproteobacteria</taxon>
        <taxon>Lysobacterales</taxon>
        <taxon>Lysobacteraceae</taxon>
        <taxon>Stenotrophomonas</taxon>
    </lineage>
</organism>
<evidence type="ECO:0000256" key="5">
    <source>
        <dbReference type="ARBA" id="ARBA00023288"/>
    </source>
</evidence>
<dbReference type="GO" id="GO:0043165">
    <property type="term" value="P:Gram-negative-bacterium-type cell outer membrane assembly"/>
    <property type="evidence" value="ECO:0007669"/>
    <property type="project" value="UniProtKB-UniRule"/>
</dbReference>
<keyword evidence="5 6" id="KW-0449">Lipoprotein</keyword>
<evidence type="ECO:0000256" key="2">
    <source>
        <dbReference type="ARBA" id="ARBA00023136"/>
    </source>
</evidence>
<dbReference type="NCBIfam" id="TIGR03302">
    <property type="entry name" value="OM_YfiO"/>
    <property type="match status" value="1"/>
</dbReference>
<dbReference type="AlphaFoldDB" id="A0A0R0DLN1"/>
<feature type="domain" description="Outer membrane lipoprotein BamD-like" evidence="7">
    <location>
        <begin position="41"/>
        <end position="246"/>
    </location>
</feature>
<dbReference type="InterPro" id="IPR011990">
    <property type="entry name" value="TPR-like_helical_dom_sf"/>
</dbReference>
<comment type="subcellular location">
    <subcellularLocation>
        <location evidence="6">Cell outer membrane</location>
        <topology evidence="6">Lipid-anchor</topology>
    </subcellularLocation>
</comment>
<dbReference type="InterPro" id="IPR017689">
    <property type="entry name" value="BamD"/>
</dbReference>
<dbReference type="HAMAP" id="MF_00922">
    <property type="entry name" value="OM_assembly_BamD"/>
    <property type="match status" value="1"/>
</dbReference>
<evidence type="ECO:0000313" key="8">
    <source>
        <dbReference type="EMBL" id="KRG79367.1"/>
    </source>
</evidence>
<name>A0A0R0DLN1_9GAMM</name>
<comment type="function">
    <text evidence="6">Part of the outer membrane protein assembly complex, which is involved in assembly and insertion of beta-barrel proteins into the outer membrane.</text>
</comment>